<evidence type="ECO:0000313" key="15">
    <source>
        <dbReference type="Proteomes" id="UP000054370"/>
    </source>
</evidence>
<evidence type="ECO:0000313" key="14">
    <source>
        <dbReference type="EMBL" id="PNM68834.1"/>
    </source>
</evidence>
<dbReference type="EMBL" id="LOSH02000004">
    <property type="protein sequence ID" value="PNM68834.1"/>
    <property type="molecule type" value="Genomic_DNA"/>
</dbReference>
<dbReference type="FunFam" id="3.40.50.10490:FF:000001">
    <property type="entry name" value="Glutamine--fructose-6-phosphate aminotransferase [isomerizing]"/>
    <property type="match status" value="1"/>
</dbReference>
<dbReference type="NCBIfam" id="TIGR01135">
    <property type="entry name" value="glmS"/>
    <property type="match status" value="1"/>
</dbReference>
<dbReference type="Pfam" id="PF01380">
    <property type="entry name" value="SIS"/>
    <property type="match status" value="2"/>
</dbReference>
<dbReference type="CDD" id="cd05008">
    <property type="entry name" value="SIS_GlmS_GlmD_1"/>
    <property type="match status" value="1"/>
</dbReference>
<keyword evidence="15" id="KW-1185">Reference proteome</keyword>
<feature type="initiator methionine" description="Removed" evidence="10">
    <location>
        <position position="1"/>
    </location>
</feature>
<feature type="domain" description="SIS" evidence="12">
    <location>
        <begin position="286"/>
        <end position="426"/>
    </location>
</feature>
<dbReference type="Gene3D" id="3.40.50.10490">
    <property type="entry name" value="Glucose-6-phosphate isomerase like protein, domain 1"/>
    <property type="match status" value="2"/>
</dbReference>
<dbReference type="Pfam" id="PF13522">
    <property type="entry name" value="GATase_6"/>
    <property type="match status" value="1"/>
</dbReference>
<comment type="function">
    <text evidence="10">Catalyzes the first step in hexosamine metabolism, converting fructose-6P into glucosamine-6P using glutamine as a nitrogen source.</text>
</comment>
<dbReference type="FunFam" id="3.40.50.10490:FF:000002">
    <property type="entry name" value="Glutamine--fructose-6-phosphate aminotransferase [isomerizing]"/>
    <property type="match status" value="1"/>
</dbReference>
<feature type="active site" description="Nucleophile; for GATase activity" evidence="10">
    <location>
        <position position="2"/>
    </location>
</feature>
<dbReference type="CDD" id="cd05009">
    <property type="entry name" value="SIS_GlmS_GlmD_2"/>
    <property type="match status" value="1"/>
</dbReference>
<evidence type="ECO:0000256" key="4">
    <source>
        <dbReference type="ARBA" id="ARBA00016090"/>
    </source>
</evidence>
<accession>A0A4Q7IDI6</accession>
<dbReference type="Proteomes" id="UP000863257">
    <property type="component" value="Unassembled WGS sequence"/>
</dbReference>
<name>A0A4Q7IDI6_VIBVL</name>
<comment type="subunit">
    <text evidence="10">Homodimer.</text>
</comment>
<dbReference type="InterPro" id="IPR017932">
    <property type="entry name" value="GATase_2_dom"/>
</dbReference>
<dbReference type="EC" id="2.6.1.16" evidence="3 10"/>
<dbReference type="GO" id="GO:0006002">
    <property type="term" value="P:fructose 6-phosphate metabolic process"/>
    <property type="evidence" value="ECO:0007669"/>
    <property type="project" value="TreeGrafter"/>
</dbReference>
<keyword evidence="5 10" id="KW-0963">Cytoplasm</keyword>
<sequence length="609" mass="66519">MCGIVGAVAQRDVAEILVEGLRRLEYRGYDSAGVAVVDSQSNLTRIRRLGKVQELADAVEQAEVVGGTGIAHTRWATHGEPSEINAHPHQSGDISVVHNGIIENHETLRELLQSRGYVFESQTDTEVIAHLVEWELRTAASLLEAVQKTVKQLEGAYGTVVLDRKDPSRLVVARSGSPLVIGYGMKEHFIASDQLALLPVTRRFAFLEEGDVAEVTRFAVSIFDAQGNQVEREIKESEVSHDAGDKGEYRHYMLKEIYEQPVAIQRTLEGRLANGQVVSSAFGENAETLLSQVKHVQIIACGTSYHAGLVARYWLEEWAGVSCNVEIASEFRYRKSHVFENSLLVTISQSGETADTLAALRLAKEMGYMASLTICNVPGSSLVRESDMAYMMKAGAEIGVASTKAFTVQLAGLLMLAGAIGRHNGMSQEQQASLVSSLQSLPAKIEQTLSMAESIEELAEDFADKHHSLFLGRGEQSAIAMEGALKLKEISYIHAEAYAAGELKHGPLALIDAEMPVIVVAPNNELLEKLKSNVEEVRARGGLMYVFADVNASFESDETMKVLNVPHCDPFIAPIVYTLPLQLLSYYVALIKGTDVDQPRNLAKSVTVE</sequence>
<protein>
    <recommendedName>
        <fullName evidence="4 10">Glutamine--fructose-6-phosphate aminotransferase [isomerizing]</fullName>
        <ecNumber evidence="3 10">2.6.1.16</ecNumber>
    </recommendedName>
    <alternativeName>
        <fullName evidence="10">D-fructose-6-phosphate amidotransferase</fullName>
    </alternativeName>
    <alternativeName>
        <fullName evidence="10">GFAT</fullName>
    </alternativeName>
    <alternativeName>
        <fullName evidence="10">Glucosamine-6-phosphate synthase</fullName>
    </alternativeName>
    <alternativeName>
        <fullName evidence="10">Hexosephosphate aminotransferase</fullName>
    </alternativeName>
    <alternativeName>
        <fullName evidence="10">L-glutamine--D-fructose-6-phosphate amidotransferase</fullName>
    </alternativeName>
</protein>
<dbReference type="InterPro" id="IPR046348">
    <property type="entry name" value="SIS_dom_sf"/>
</dbReference>
<comment type="subcellular location">
    <subcellularLocation>
        <location evidence="2 10">Cytoplasm</location>
    </subcellularLocation>
</comment>
<evidence type="ECO:0000256" key="7">
    <source>
        <dbReference type="ARBA" id="ARBA00022679"/>
    </source>
</evidence>
<dbReference type="InterPro" id="IPR035466">
    <property type="entry name" value="GlmS/AgaS_SIS"/>
</dbReference>
<dbReference type="Proteomes" id="UP000054370">
    <property type="component" value="Unassembled WGS sequence"/>
</dbReference>
<dbReference type="InterPro" id="IPR035490">
    <property type="entry name" value="GlmS/FrlB_SIS"/>
</dbReference>
<dbReference type="GeneID" id="93894949"/>
<dbReference type="GO" id="GO:0006047">
    <property type="term" value="P:UDP-N-acetylglucosamine metabolic process"/>
    <property type="evidence" value="ECO:0007669"/>
    <property type="project" value="TreeGrafter"/>
</dbReference>
<dbReference type="GO" id="GO:0097367">
    <property type="term" value="F:carbohydrate derivative binding"/>
    <property type="evidence" value="ECO:0007669"/>
    <property type="project" value="InterPro"/>
</dbReference>
<reference evidence="13" key="3">
    <citation type="submission" date="2019-01" db="EMBL/GenBank/DDBJ databases">
        <authorList>
            <consortium name="NCBI Pathogen Detection Project"/>
        </authorList>
    </citation>
    <scope>NUCLEOTIDE SEQUENCE</scope>
    <source>
        <strain evidence="13">BCW_3452</strain>
    </source>
</reference>
<dbReference type="AlphaFoldDB" id="A0A4Q7IDI6"/>
<dbReference type="PANTHER" id="PTHR10937">
    <property type="entry name" value="GLUCOSAMINE--FRUCTOSE-6-PHOSPHATE AMINOTRANSFERASE, ISOMERIZING"/>
    <property type="match status" value="1"/>
</dbReference>
<dbReference type="SUPFAM" id="SSF56235">
    <property type="entry name" value="N-terminal nucleophile aminohydrolases (Ntn hydrolases)"/>
    <property type="match status" value="1"/>
</dbReference>
<reference evidence="14 15" key="1">
    <citation type="submission" date="2017-12" db="EMBL/GenBank/DDBJ databases">
        <title>FDA dAtabase for Regulatory Grade micrObial Sequences (FDA-ARGOS): Supporting development and validation of Infectious Disease Dx tests.</title>
        <authorList>
            <person name="Hoffmann M."/>
            <person name="Allard M."/>
            <person name="Evans P."/>
            <person name="Brown E."/>
            <person name="Tallon L.J."/>
            <person name="Sadzewicz L."/>
            <person name="Sengamalay N."/>
            <person name="Ott S."/>
            <person name="Godinez A."/>
            <person name="Nagaraj S."/>
            <person name="Vavikolanu K."/>
            <person name="Aluvathingal J."/>
            <person name="Nadendla S."/>
            <person name="Hobson J."/>
            <person name="Sichtig H."/>
        </authorList>
    </citation>
    <scope>NUCLEOTIDE SEQUENCE [LARGE SCALE GENOMIC DNA]</scope>
    <source>
        <strain evidence="15">ATCC 29307</strain>
        <strain evidence="14">FDAARGOS_118</strain>
    </source>
</reference>
<feature type="domain" description="SIS" evidence="12">
    <location>
        <begin position="458"/>
        <end position="599"/>
    </location>
</feature>
<dbReference type="FunFam" id="3.60.20.10:FF:000006">
    <property type="entry name" value="Glutamine--fructose-6-phosphate aminotransferase [isomerizing]"/>
    <property type="match status" value="1"/>
</dbReference>
<evidence type="ECO:0000256" key="8">
    <source>
        <dbReference type="ARBA" id="ARBA00022737"/>
    </source>
</evidence>
<dbReference type="HAMAP" id="MF_00164">
    <property type="entry name" value="GlmS"/>
    <property type="match status" value="1"/>
</dbReference>
<dbReference type="GO" id="GO:0004360">
    <property type="term" value="F:glutamine-fructose-6-phosphate transaminase (isomerizing) activity"/>
    <property type="evidence" value="ECO:0007669"/>
    <property type="project" value="UniProtKB-UniRule"/>
</dbReference>
<evidence type="ECO:0000313" key="13">
    <source>
        <dbReference type="EMBL" id="HAS8539082.1"/>
    </source>
</evidence>
<gene>
    <name evidence="10 13" type="primary">glmS</name>
    <name evidence="14" type="ORF">AL548_022635</name>
    <name evidence="13" type="ORF">I7730_04690</name>
</gene>
<dbReference type="InterPro" id="IPR029055">
    <property type="entry name" value="Ntn_hydrolases_N"/>
</dbReference>
<dbReference type="PANTHER" id="PTHR10937:SF0">
    <property type="entry name" value="GLUTAMINE--FRUCTOSE-6-PHOSPHATE TRANSAMINASE (ISOMERIZING)"/>
    <property type="match status" value="1"/>
</dbReference>
<feature type="active site" description="For Fru-6P isomerization activity" evidence="10">
    <location>
        <position position="604"/>
    </location>
</feature>
<dbReference type="NCBIfam" id="NF001484">
    <property type="entry name" value="PRK00331.1"/>
    <property type="match status" value="1"/>
</dbReference>
<evidence type="ECO:0000256" key="3">
    <source>
        <dbReference type="ARBA" id="ARBA00012916"/>
    </source>
</evidence>
<evidence type="ECO:0000256" key="9">
    <source>
        <dbReference type="ARBA" id="ARBA00022962"/>
    </source>
</evidence>
<dbReference type="GO" id="GO:0005975">
    <property type="term" value="P:carbohydrate metabolic process"/>
    <property type="evidence" value="ECO:0007669"/>
    <property type="project" value="UniProtKB-UniRule"/>
</dbReference>
<evidence type="ECO:0000259" key="11">
    <source>
        <dbReference type="PROSITE" id="PS51278"/>
    </source>
</evidence>
<dbReference type="InterPro" id="IPR005855">
    <property type="entry name" value="GFAT"/>
</dbReference>
<organism evidence="13">
    <name type="scientific">Vibrio vulnificus</name>
    <dbReference type="NCBI Taxonomy" id="672"/>
    <lineage>
        <taxon>Bacteria</taxon>
        <taxon>Pseudomonadati</taxon>
        <taxon>Pseudomonadota</taxon>
        <taxon>Gammaproteobacteria</taxon>
        <taxon>Vibrionales</taxon>
        <taxon>Vibrionaceae</taxon>
        <taxon>Vibrio</taxon>
    </lineage>
</organism>
<evidence type="ECO:0000256" key="10">
    <source>
        <dbReference type="HAMAP-Rule" id="MF_00164"/>
    </source>
</evidence>
<evidence type="ECO:0000256" key="2">
    <source>
        <dbReference type="ARBA" id="ARBA00004496"/>
    </source>
</evidence>
<dbReference type="Gene3D" id="3.60.20.10">
    <property type="entry name" value="Glutamine Phosphoribosylpyrophosphate, subunit 1, domain 1"/>
    <property type="match status" value="1"/>
</dbReference>
<dbReference type="PROSITE" id="PS51464">
    <property type="entry name" value="SIS"/>
    <property type="match status" value="2"/>
</dbReference>
<dbReference type="EMBL" id="DACRBY010000004">
    <property type="protein sequence ID" value="HAS8539082.1"/>
    <property type="molecule type" value="Genomic_DNA"/>
</dbReference>
<comment type="caution">
    <text evidence="13">The sequence shown here is derived from an EMBL/GenBank/DDBJ whole genome shotgun (WGS) entry which is preliminary data.</text>
</comment>
<feature type="domain" description="Glutamine amidotransferase type-2" evidence="11">
    <location>
        <begin position="2"/>
        <end position="218"/>
    </location>
</feature>
<dbReference type="InterPro" id="IPR001347">
    <property type="entry name" value="SIS_dom"/>
</dbReference>
<dbReference type="SUPFAM" id="SSF53697">
    <property type="entry name" value="SIS domain"/>
    <property type="match status" value="1"/>
</dbReference>
<dbReference type="PROSITE" id="PS51278">
    <property type="entry name" value="GATASE_TYPE_2"/>
    <property type="match status" value="1"/>
</dbReference>
<dbReference type="CDD" id="cd00714">
    <property type="entry name" value="GFAT"/>
    <property type="match status" value="1"/>
</dbReference>
<keyword evidence="6 10" id="KW-0032">Aminotransferase</keyword>
<evidence type="ECO:0000256" key="5">
    <source>
        <dbReference type="ARBA" id="ARBA00022490"/>
    </source>
</evidence>
<evidence type="ECO:0000259" key="12">
    <source>
        <dbReference type="PROSITE" id="PS51464"/>
    </source>
</evidence>
<keyword evidence="9" id="KW-0315">Glutamine amidotransferase</keyword>
<dbReference type="GO" id="GO:0005829">
    <property type="term" value="C:cytosol"/>
    <property type="evidence" value="ECO:0007669"/>
    <property type="project" value="TreeGrafter"/>
</dbReference>
<proteinExistence type="inferred from homology"/>
<comment type="catalytic activity">
    <reaction evidence="1 10">
        <text>D-fructose 6-phosphate + L-glutamine = D-glucosamine 6-phosphate + L-glutamate</text>
        <dbReference type="Rhea" id="RHEA:13237"/>
        <dbReference type="ChEBI" id="CHEBI:29985"/>
        <dbReference type="ChEBI" id="CHEBI:58359"/>
        <dbReference type="ChEBI" id="CHEBI:58725"/>
        <dbReference type="ChEBI" id="CHEBI:61527"/>
        <dbReference type="EC" id="2.6.1.16"/>
    </reaction>
</comment>
<dbReference type="RefSeq" id="WP_017421260.1">
    <property type="nucleotide sequence ID" value="NZ_CP014636.1"/>
</dbReference>
<keyword evidence="7 10" id="KW-0808">Transferase</keyword>
<dbReference type="GO" id="GO:0006487">
    <property type="term" value="P:protein N-linked glycosylation"/>
    <property type="evidence" value="ECO:0007669"/>
    <property type="project" value="TreeGrafter"/>
</dbReference>
<evidence type="ECO:0000256" key="6">
    <source>
        <dbReference type="ARBA" id="ARBA00022576"/>
    </source>
</evidence>
<dbReference type="InterPro" id="IPR047084">
    <property type="entry name" value="GFAT_N"/>
</dbReference>
<reference evidence="13" key="2">
    <citation type="journal article" date="2018" name="Genome Biol.">
        <title>SKESA: strategic k-mer extension for scrupulous assemblies.</title>
        <authorList>
            <person name="Souvorov A."/>
            <person name="Agarwala R."/>
            <person name="Lipman D.J."/>
        </authorList>
    </citation>
    <scope>NUCLEOTIDE SEQUENCE</scope>
    <source>
        <strain evidence="13">BCW_3452</strain>
    </source>
</reference>
<dbReference type="GO" id="GO:0046349">
    <property type="term" value="P:amino sugar biosynthetic process"/>
    <property type="evidence" value="ECO:0007669"/>
    <property type="project" value="UniProtKB-ARBA"/>
</dbReference>
<keyword evidence="8" id="KW-0677">Repeat</keyword>
<evidence type="ECO:0000256" key="1">
    <source>
        <dbReference type="ARBA" id="ARBA00001031"/>
    </source>
</evidence>